<keyword evidence="9" id="KW-1185">Reference proteome</keyword>
<evidence type="ECO:0000256" key="4">
    <source>
        <dbReference type="ARBA" id="ARBA00022857"/>
    </source>
</evidence>
<dbReference type="EMBL" id="JAULSU010000001">
    <property type="protein sequence ID" value="KAK0631288.1"/>
    <property type="molecule type" value="Genomic_DNA"/>
</dbReference>
<evidence type="ECO:0000256" key="2">
    <source>
        <dbReference type="ARBA" id="ARBA00022630"/>
    </source>
</evidence>
<gene>
    <name evidence="8" type="ORF">B0T14DRAFT_596990</name>
</gene>
<keyword evidence="3" id="KW-0288">FMN</keyword>
<evidence type="ECO:0000256" key="6">
    <source>
        <dbReference type="SAM" id="MobiDB-lite"/>
    </source>
</evidence>
<accession>A0AA39XCA4</accession>
<dbReference type="Pfam" id="PF00724">
    <property type="entry name" value="Oxidored_FMN"/>
    <property type="match status" value="1"/>
</dbReference>
<dbReference type="InterPro" id="IPR044152">
    <property type="entry name" value="YqjM-like"/>
</dbReference>
<feature type="region of interest" description="Disordered" evidence="6">
    <location>
        <begin position="1"/>
        <end position="23"/>
    </location>
</feature>
<dbReference type="GO" id="GO:0050661">
    <property type="term" value="F:NADP binding"/>
    <property type="evidence" value="ECO:0007669"/>
    <property type="project" value="InterPro"/>
</dbReference>
<evidence type="ECO:0000313" key="8">
    <source>
        <dbReference type="EMBL" id="KAK0631288.1"/>
    </source>
</evidence>
<dbReference type="CDD" id="cd02932">
    <property type="entry name" value="OYE_YqiM_FMN"/>
    <property type="match status" value="1"/>
</dbReference>
<feature type="domain" description="NADH:flavin oxidoreductase/NADH oxidase N-terminal" evidence="7">
    <location>
        <begin position="59"/>
        <end position="403"/>
    </location>
</feature>
<dbReference type="GO" id="GO:0003959">
    <property type="term" value="F:NADPH dehydrogenase activity"/>
    <property type="evidence" value="ECO:0007669"/>
    <property type="project" value="InterPro"/>
</dbReference>
<proteinExistence type="predicted"/>
<dbReference type="InterPro" id="IPR013785">
    <property type="entry name" value="Aldolase_TIM"/>
</dbReference>
<evidence type="ECO:0000256" key="3">
    <source>
        <dbReference type="ARBA" id="ARBA00022643"/>
    </source>
</evidence>
<dbReference type="SUPFAM" id="SSF51395">
    <property type="entry name" value="FMN-linked oxidoreductases"/>
    <property type="match status" value="1"/>
</dbReference>
<dbReference type="AlphaFoldDB" id="A0AA39XCA4"/>
<reference evidence="8" key="1">
    <citation type="submission" date="2023-06" db="EMBL/GenBank/DDBJ databases">
        <title>Genome-scale phylogeny and comparative genomics of the fungal order Sordariales.</title>
        <authorList>
            <consortium name="Lawrence Berkeley National Laboratory"/>
            <person name="Hensen N."/>
            <person name="Bonometti L."/>
            <person name="Westerberg I."/>
            <person name="Brannstrom I.O."/>
            <person name="Guillou S."/>
            <person name="Cros-Aarteil S."/>
            <person name="Calhoun S."/>
            <person name="Haridas S."/>
            <person name="Kuo A."/>
            <person name="Mondo S."/>
            <person name="Pangilinan J."/>
            <person name="Riley R."/>
            <person name="Labutti K."/>
            <person name="Andreopoulos B."/>
            <person name="Lipzen A."/>
            <person name="Chen C."/>
            <person name="Yanf M."/>
            <person name="Daum C."/>
            <person name="Ng V."/>
            <person name="Clum A."/>
            <person name="Steindorff A."/>
            <person name="Ohm R."/>
            <person name="Martin F."/>
            <person name="Silar P."/>
            <person name="Natvig D."/>
            <person name="Lalanne C."/>
            <person name="Gautier V."/>
            <person name="Ament-Velasquez S.L."/>
            <person name="Kruys A."/>
            <person name="Hutchinson M.I."/>
            <person name="Powell A.J."/>
            <person name="Barry K."/>
            <person name="Miller A.N."/>
            <person name="Grigoriev I.V."/>
            <person name="Debuchy R."/>
            <person name="Gladieux P."/>
            <person name="Thoren M.H."/>
            <person name="Johannesson H."/>
        </authorList>
    </citation>
    <scope>NUCLEOTIDE SEQUENCE</scope>
    <source>
        <strain evidence="8">CBS 606.72</strain>
    </source>
</reference>
<evidence type="ECO:0000256" key="5">
    <source>
        <dbReference type="ARBA" id="ARBA00023002"/>
    </source>
</evidence>
<evidence type="ECO:0000259" key="7">
    <source>
        <dbReference type="Pfam" id="PF00724"/>
    </source>
</evidence>
<keyword evidence="2" id="KW-0285">Flavoprotein</keyword>
<comment type="caution">
    <text evidence="8">The sequence shown here is derived from an EMBL/GenBank/DDBJ whole genome shotgun (WGS) entry which is preliminary data.</text>
</comment>
<dbReference type="PANTHER" id="PTHR43303">
    <property type="entry name" value="NADPH DEHYDROGENASE C23G7.10C-RELATED"/>
    <property type="match status" value="1"/>
</dbReference>
<protein>
    <submittedName>
        <fullName evidence="8">FMN-linked oxidoreductase</fullName>
    </submittedName>
</protein>
<comment type="cofactor">
    <cofactor evidence="1">
        <name>FMN</name>
        <dbReference type="ChEBI" id="CHEBI:58210"/>
    </cofactor>
</comment>
<keyword evidence="5" id="KW-0560">Oxidoreductase</keyword>
<dbReference type="GO" id="GO:0010181">
    <property type="term" value="F:FMN binding"/>
    <property type="evidence" value="ECO:0007669"/>
    <property type="project" value="InterPro"/>
</dbReference>
<sequence length="433" mass="46519">MATSLPRTSGLPEHNPHHDSKDIIFNNAAPSIPYYTPHQPHPSGTAVSPQPSNLSIPRLFTPLQIRSLTLQNRIFLSPLCQYSAHEGFHTPWHLTHIGGIVQRGPGLTFIEATAVQARGRITPEDSGIWLDAHIPGLQQLTTFAHSQNQKIGIQLAHAGRKASCVAPWLSRGKAAAKEAGGWPDDVIAPSAIPFNGDFPVPREVSLAEIEELKGDFVSAARRAVEAGFDIVEVHAAHGYLLHEFLSPVSNKRGDGYGGDFEGRTRLLLEVVEGVRGVIPEGMPLFVRISATDWLEGIEEESWAVEESARLAGLLADRGVDLLDVSSGGNDPRGLPKAGPGYQAPFAKRIKKAVGKRLFVSTVGSITSGKQAEELLVGGKGADDEPLDVVMVGRGFQKNPGLVWSWAEELGVKIYVGNQIGWGFDGRGAGQPVV</sequence>
<evidence type="ECO:0000313" key="9">
    <source>
        <dbReference type="Proteomes" id="UP001175000"/>
    </source>
</evidence>
<dbReference type="Gene3D" id="3.20.20.70">
    <property type="entry name" value="Aldolase class I"/>
    <property type="match status" value="1"/>
</dbReference>
<name>A0AA39XCA4_9PEZI</name>
<organism evidence="8 9">
    <name type="scientific">Immersiella caudata</name>
    <dbReference type="NCBI Taxonomy" id="314043"/>
    <lineage>
        <taxon>Eukaryota</taxon>
        <taxon>Fungi</taxon>
        <taxon>Dikarya</taxon>
        <taxon>Ascomycota</taxon>
        <taxon>Pezizomycotina</taxon>
        <taxon>Sordariomycetes</taxon>
        <taxon>Sordariomycetidae</taxon>
        <taxon>Sordariales</taxon>
        <taxon>Lasiosphaeriaceae</taxon>
        <taxon>Immersiella</taxon>
    </lineage>
</organism>
<keyword evidence="4" id="KW-0521">NADP</keyword>
<dbReference type="Proteomes" id="UP001175000">
    <property type="component" value="Unassembled WGS sequence"/>
</dbReference>
<evidence type="ECO:0000256" key="1">
    <source>
        <dbReference type="ARBA" id="ARBA00001917"/>
    </source>
</evidence>
<dbReference type="InterPro" id="IPR001155">
    <property type="entry name" value="OxRdtase_FMN_N"/>
</dbReference>
<dbReference type="PANTHER" id="PTHR43303:SF4">
    <property type="entry name" value="NADPH DEHYDROGENASE C23G7.10C-RELATED"/>
    <property type="match status" value="1"/>
</dbReference>